<dbReference type="EMBL" id="QVQT01000001">
    <property type="protein sequence ID" value="RFU18343.1"/>
    <property type="molecule type" value="Genomic_DNA"/>
</dbReference>
<feature type="region of interest" description="Disordered" evidence="1">
    <location>
        <begin position="96"/>
        <end position="132"/>
    </location>
</feature>
<accession>A0A372IVA4</accession>
<reference evidence="2 3" key="1">
    <citation type="submission" date="2018-08" db="EMBL/GenBank/DDBJ databases">
        <title>Acidipila sp. 4G-K13, an acidobacterium isolated from forest soil.</title>
        <authorList>
            <person name="Gao Z.-H."/>
            <person name="Qiu L.-H."/>
        </authorList>
    </citation>
    <scope>NUCLEOTIDE SEQUENCE [LARGE SCALE GENOMIC DNA]</scope>
    <source>
        <strain evidence="2 3">4G-K13</strain>
    </source>
</reference>
<sequence length="132" mass="14394">MHAGKDVCIAAHIYNVVELADGTRVLDVCSPQTSDADCPFTIVSLKADRKSVGDLKLWMGQDIHIRGVVHSAGNAREQRRSEIFLSDVRQFHGGAEKFRPNPELLRGFSAGDSRAPVSDPALRSSRKSGSSY</sequence>
<evidence type="ECO:0000256" key="1">
    <source>
        <dbReference type="SAM" id="MobiDB-lite"/>
    </source>
</evidence>
<protein>
    <submittedName>
        <fullName evidence="2">Uncharacterized protein</fullName>
    </submittedName>
</protein>
<dbReference type="AlphaFoldDB" id="A0A372IVA4"/>
<evidence type="ECO:0000313" key="3">
    <source>
        <dbReference type="Proteomes" id="UP000264702"/>
    </source>
</evidence>
<keyword evidence="3" id="KW-1185">Reference proteome</keyword>
<comment type="caution">
    <text evidence="2">The sequence shown here is derived from an EMBL/GenBank/DDBJ whole genome shotgun (WGS) entry which is preliminary data.</text>
</comment>
<organism evidence="2 3">
    <name type="scientific">Paracidobacterium acidisoli</name>
    <dbReference type="NCBI Taxonomy" id="2303751"/>
    <lineage>
        <taxon>Bacteria</taxon>
        <taxon>Pseudomonadati</taxon>
        <taxon>Acidobacteriota</taxon>
        <taxon>Terriglobia</taxon>
        <taxon>Terriglobales</taxon>
        <taxon>Acidobacteriaceae</taxon>
        <taxon>Paracidobacterium</taxon>
    </lineage>
</organism>
<gene>
    <name evidence="2" type="ORF">D0Y96_01895</name>
</gene>
<name>A0A372IVA4_9BACT</name>
<proteinExistence type="predicted"/>
<evidence type="ECO:0000313" key="2">
    <source>
        <dbReference type="EMBL" id="RFU18343.1"/>
    </source>
</evidence>
<dbReference type="Proteomes" id="UP000264702">
    <property type="component" value="Unassembled WGS sequence"/>
</dbReference>